<dbReference type="InterPro" id="IPR037923">
    <property type="entry name" value="HTH-like"/>
</dbReference>
<dbReference type="InterPro" id="IPR009057">
    <property type="entry name" value="Homeodomain-like_sf"/>
</dbReference>
<dbReference type="PANTHER" id="PTHR43280:SF2">
    <property type="entry name" value="HTH-TYPE TRANSCRIPTIONAL REGULATOR EXSA"/>
    <property type="match status" value="1"/>
</dbReference>
<dbReference type="InterPro" id="IPR020449">
    <property type="entry name" value="Tscrpt_reg_AraC-type_HTH"/>
</dbReference>
<dbReference type="SUPFAM" id="SSF51215">
    <property type="entry name" value="Regulatory protein AraC"/>
    <property type="match status" value="1"/>
</dbReference>
<proteinExistence type="predicted"/>
<dbReference type="Pfam" id="PF12833">
    <property type="entry name" value="HTH_18"/>
    <property type="match status" value="1"/>
</dbReference>
<dbReference type="InterPro" id="IPR003313">
    <property type="entry name" value="AraC-bd"/>
</dbReference>
<dbReference type="Gene3D" id="1.10.10.60">
    <property type="entry name" value="Homeodomain-like"/>
    <property type="match status" value="2"/>
</dbReference>
<evidence type="ECO:0000256" key="2">
    <source>
        <dbReference type="ARBA" id="ARBA00023125"/>
    </source>
</evidence>
<accession>A0ABV4U5A0</accession>
<dbReference type="PROSITE" id="PS01124">
    <property type="entry name" value="HTH_ARAC_FAMILY_2"/>
    <property type="match status" value="1"/>
</dbReference>
<dbReference type="PRINTS" id="PR00032">
    <property type="entry name" value="HTHARAC"/>
</dbReference>
<protein>
    <submittedName>
        <fullName evidence="5">AraC family transcriptional regulator</fullName>
    </submittedName>
</protein>
<dbReference type="SMART" id="SM00342">
    <property type="entry name" value="HTH_ARAC"/>
    <property type="match status" value="1"/>
</dbReference>
<gene>
    <name evidence="5" type="ORF">ACERK3_10750</name>
</gene>
<dbReference type="SUPFAM" id="SSF46689">
    <property type="entry name" value="Homeodomain-like"/>
    <property type="match status" value="2"/>
</dbReference>
<feature type="domain" description="HTH araC/xylS-type" evidence="4">
    <location>
        <begin position="271"/>
        <end position="368"/>
    </location>
</feature>
<organism evidence="5 6">
    <name type="scientific">Natronomicrosphaera hydrolytica</name>
    <dbReference type="NCBI Taxonomy" id="3242702"/>
    <lineage>
        <taxon>Bacteria</taxon>
        <taxon>Pseudomonadati</taxon>
        <taxon>Planctomycetota</taxon>
        <taxon>Phycisphaerae</taxon>
        <taxon>Phycisphaerales</taxon>
        <taxon>Phycisphaeraceae</taxon>
        <taxon>Natronomicrosphaera</taxon>
    </lineage>
</organism>
<keyword evidence="6" id="KW-1185">Reference proteome</keyword>
<dbReference type="InterPro" id="IPR018060">
    <property type="entry name" value="HTH_AraC"/>
</dbReference>
<dbReference type="Proteomes" id="UP001575105">
    <property type="component" value="Unassembled WGS sequence"/>
</dbReference>
<dbReference type="Pfam" id="PF02311">
    <property type="entry name" value="AraC_binding"/>
    <property type="match status" value="1"/>
</dbReference>
<keyword evidence="2" id="KW-0238">DNA-binding</keyword>
<evidence type="ECO:0000256" key="1">
    <source>
        <dbReference type="ARBA" id="ARBA00023015"/>
    </source>
</evidence>
<sequence>MAKVSKLEDIAHSFVRFSNTVITWMPCIYTSISLSTSSRSSHGKVAYGMDFCTMNVVGRISAHRHDGEMQAMGRQEPADCVSNWLRRVLAVLAQAELTIKASSRLCGWNLKPTHSHVQQQRRYLSGLHCHDYLELCVTVQGQGIMEIEDRKYRMIEPAIAVLNPGLLHSEGFDHHRHRYETIWFSWRNEGVRLLVNAYEPGEGWSCPWTTTLSTQHQNRLAKWATGLVDASAFDAMRATLLAVLGDMTYQNHMQNQTPQGIITAGHKRVLHWVRHYLDQHYAQPINVDHIAELTCYSPHYLNTLFAQWTGQGIRSYLIARRMQQALELCQHTDTAIQDIAAQVGYDDPLYFSRAFRRYHGYPPSQARP</sequence>
<evidence type="ECO:0000313" key="6">
    <source>
        <dbReference type="Proteomes" id="UP001575105"/>
    </source>
</evidence>
<evidence type="ECO:0000259" key="4">
    <source>
        <dbReference type="PROSITE" id="PS01124"/>
    </source>
</evidence>
<dbReference type="EMBL" id="JBGUBD010000006">
    <property type="protein sequence ID" value="MFA9478775.1"/>
    <property type="molecule type" value="Genomic_DNA"/>
</dbReference>
<keyword evidence="1" id="KW-0805">Transcription regulation</keyword>
<evidence type="ECO:0000313" key="5">
    <source>
        <dbReference type="EMBL" id="MFA9478775.1"/>
    </source>
</evidence>
<evidence type="ECO:0000256" key="3">
    <source>
        <dbReference type="ARBA" id="ARBA00023163"/>
    </source>
</evidence>
<comment type="caution">
    <text evidence="5">The sequence shown here is derived from an EMBL/GenBank/DDBJ whole genome shotgun (WGS) entry which is preliminary data.</text>
</comment>
<dbReference type="RefSeq" id="WP_425345702.1">
    <property type="nucleotide sequence ID" value="NZ_JBGUBD010000006.1"/>
</dbReference>
<keyword evidence="3" id="KW-0804">Transcription</keyword>
<reference evidence="5 6" key="1">
    <citation type="submission" date="2024-08" db="EMBL/GenBank/DDBJ databases">
        <title>Whole-genome sequencing of halo(alkali)philic microorganisms from hypersaline lakes.</title>
        <authorList>
            <person name="Sorokin D.Y."/>
            <person name="Merkel A.Y."/>
            <person name="Messina E."/>
            <person name="Yakimov M."/>
        </authorList>
    </citation>
    <scope>NUCLEOTIDE SEQUENCE [LARGE SCALE GENOMIC DNA]</scope>
    <source>
        <strain evidence="5 6">AB-hyl4</strain>
    </source>
</reference>
<name>A0ABV4U5A0_9BACT</name>
<dbReference type="PANTHER" id="PTHR43280">
    <property type="entry name" value="ARAC-FAMILY TRANSCRIPTIONAL REGULATOR"/>
    <property type="match status" value="1"/>
</dbReference>